<organism evidence="1 2">
    <name type="scientific">Parapedobacter pyrenivorans</name>
    <dbReference type="NCBI Taxonomy" id="1305674"/>
    <lineage>
        <taxon>Bacteria</taxon>
        <taxon>Pseudomonadati</taxon>
        <taxon>Bacteroidota</taxon>
        <taxon>Sphingobacteriia</taxon>
        <taxon>Sphingobacteriales</taxon>
        <taxon>Sphingobacteriaceae</taxon>
        <taxon>Parapedobacter</taxon>
    </lineage>
</organism>
<sequence length="291" mass="33523">MNGVNAGWVADQVAGYIKDNQWEGLKEKLSEIARSPQPGLVAQVFTAIPRNVKPSAQQLRISFGEVEGLGPNPVPVIVRDWSVVQLLRVWFLSQIPDLGQEAYVALIDRLFKYSDMEESVSLYAALPIYRYPKAWQQRCIEGIRSNIGPVRKAIMVFNHYPSRFLEDEKAWNQLVLKAFFTDEDIPNIIGLNQRNNPNLAQALTDYAYERYAAKREINPMLWILVGPYLDERAFDLMERIIIESQIPLEQRAIAYAFKHSNYDIAREYCAKNDRFISLSDDSGTPWEAWEY</sequence>
<dbReference type="RefSeq" id="WP_188504226.1">
    <property type="nucleotide sequence ID" value="NZ_BMER01000001.1"/>
</dbReference>
<name>A0A917M2K9_9SPHI</name>
<dbReference type="Proteomes" id="UP000660862">
    <property type="component" value="Unassembled WGS sequence"/>
</dbReference>
<comment type="caution">
    <text evidence="1">The sequence shown here is derived from an EMBL/GenBank/DDBJ whole genome shotgun (WGS) entry which is preliminary data.</text>
</comment>
<evidence type="ECO:0000313" key="2">
    <source>
        <dbReference type="Proteomes" id="UP000660862"/>
    </source>
</evidence>
<evidence type="ECO:0000313" key="1">
    <source>
        <dbReference type="EMBL" id="GGG75236.1"/>
    </source>
</evidence>
<accession>A0A917M2K9</accession>
<gene>
    <name evidence="1" type="ORF">GCM10007415_03580</name>
</gene>
<keyword evidence="2" id="KW-1185">Reference proteome</keyword>
<protein>
    <submittedName>
        <fullName evidence="1">Uncharacterized protein</fullName>
    </submittedName>
</protein>
<dbReference type="EMBL" id="BMER01000001">
    <property type="protein sequence ID" value="GGG75236.1"/>
    <property type="molecule type" value="Genomic_DNA"/>
</dbReference>
<dbReference type="InterPro" id="IPR047715">
    <property type="entry name" value="EboA_dom"/>
</dbReference>
<proteinExistence type="predicted"/>
<dbReference type="NCBIfam" id="NF035938">
    <property type="entry name" value="EboA_domain"/>
    <property type="match status" value="1"/>
</dbReference>
<dbReference type="AlphaFoldDB" id="A0A917M2K9"/>
<reference evidence="1" key="2">
    <citation type="submission" date="2020-09" db="EMBL/GenBank/DDBJ databases">
        <authorList>
            <person name="Sun Q."/>
            <person name="Zhou Y."/>
        </authorList>
    </citation>
    <scope>NUCLEOTIDE SEQUENCE</scope>
    <source>
        <strain evidence="1">CGMCC 1.12195</strain>
    </source>
</reference>
<reference evidence="1" key="1">
    <citation type="journal article" date="2014" name="Int. J. Syst. Evol. Microbiol.">
        <title>Complete genome sequence of Corynebacterium casei LMG S-19264T (=DSM 44701T), isolated from a smear-ripened cheese.</title>
        <authorList>
            <consortium name="US DOE Joint Genome Institute (JGI-PGF)"/>
            <person name="Walter F."/>
            <person name="Albersmeier A."/>
            <person name="Kalinowski J."/>
            <person name="Ruckert C."/>
        </authorList>
    </citation>
    <scope>NUCLEOTIDE SEQUENCE</scope>
    <source>
        <strain evidence="1">CGMCC 1.12195</strain>
    </source>
</reference>